<sequence length="410" mass="46359">MQPPLPLELIISIVSFLVEPRTRKDAEINVINRSTPNIRGQASRDLLTCSLVCRTWKDVCQALIFRWIRIFCYEDMVDGFSFFHFTVPRLCKHVLEFSLVFSGDIESIPRWMDECLGRFTNLRKLELIYWSDMDAAVSFQLAQGIASLLDTINLKHLSLLFCDNFDDLLRILPACSATLERLTIQGHDGYTPTTVLTTPLAVRLEALRSAELYGLLNPFTQTNTIECPNLESVTILHYRRGPWGLPPWIPASITKLILQVSSTSGRLQFSRAVYPASLKIELNSLIGDVAWVTECINHLPFLNYLQQLEIKISSARNKFILPPSAHYEALCRLLQPLQRPTLLLHIIFSVDVRRCVDIGVGELEDVRVGQEGRLEEAFAPLIKAGGFSAQLVVRYRGSEETPPAVMQCSV</sequence>
<gene>
    <name evidence="1" type="ORF">CCMSSC00406_0010380</name>
</gene>
<name>A0ACB7IWA5_PLECO</name>
<evidence type="ECO:0000313" key="1">
    <source>
        <dbReference type="EMBL" id="KAG9222015.1"/>
    </source>
</evidence>
<evidence type="ECO:0000313" key="2">
    <source>
        <dbReference type="Proteomes" id="UP000824881"/>
    </source>
</evidence>
<proteinExistence type="predicted"/>
<reference evidence="1 2" key="1">
    <citation type="journal article" date="2021" name="Appl. Environ. Microbiol.">
        <title>Genetic linkage and physical mapping for an oyster mushroom Pleurotus cornucopiae and QTL analysis for the trait cap color.</title>
        <authorList>
            <person name="Zhang Y."/>
            <person name="Gao W."/>
            <person name="Sonnenberg A."/>
            <person name="Chen Q."/>
            <person name="Zhang J."/>
            <person name="Huang C."/>
        </authorList>
    </citation>
    <scope>NUCLEOTIDE SEQUENCE [LARGE SCALE GENOMIC DNA]</scope>
    <source>
        <strain evidence="1">CCMSSC00406</strain>
    </source>
</reference>
<comment type="caution">
    <text evidence="1">The sequence shown here is derived from an EMBL/GenBank/DDBJ whole genome shotgun (WGS) entry which is preliminary data.</text>
</comment>
<organism evidence="1 2">
    <name type="scientific">Pleurotus cornucopiae</name>
    <name type="common">Cornucopia mushroom</name>
    <dbReference type="NCBI Taxonomy" id="5321"/>
    <lineage>
        <taxon>Eukaryota</taxon>
        <taxon>Fungi</taxon>
        <taxon>Dikarya</taxon>
        <taxon>Basidiomycota</taxon>
        <taxon>Agaricomycotina</taxon>
        <taxon>Agaricomycetes</taxon>
        <taxon>Agaricomycetidae</taxon>
        <taxon>Agaricales</taxon>
        <taxon>Pleurotineae</taxon>
        <taxon>Pleurotaceae</taxon>
        <taxon>Pleurotus</taxon>
    </lineage>
</organism>
<protein>
    <submittedName>
        <fullName evidence="1">Uncharacterized protein</fullName>
    </submittedName>
</protein>
<dbReference type="Proteomes" id="UP000824881">
    <property type="component" value="Unassembled WGS sequence"/>
</dbReference>
<dbReference type="EMBL" id="WQMT02000006">
    <property type="protein sequence ID" value="KAG9222015.1"/>
    <property type="molecule type" value="Genomic_DNA"/>
</dbReference>
<keyword evidence="2" id="KW-1185">Reference proteome</keyword>
<accession>A0ACB7IWA5</accession>